<evidence type="ECO:0000313" key="3">
    <source>
        <dbReference type="Proteomes" id="UP000076532"/>
    </source>
</evidence>
<evidence type="ECO:0000256" key="1">
    <source>
        <dbReference type="SAM" id="MobiDB-lite"/>
    </source>
</evidence>
<gene>
    <name evidence="2" type="ORF">FIBSPDRAFT_851363</name>
</gene>
<dbReference type="EMBL" id="KV417497">
    <property type="protein sequence ID" value="KZP29751.1"/>
    <property type="molecule type" value="Genomic_DNA"/>
</dbReference>
<accession>A0A166SRR8</accession>
<proteinExistence type="predicted"/>
<reference evidence="2 3" key="1">
    <citation type="journal article" date="2016" name="Mol. Biol. Evol.">
        <title>Comparative Genomics of Early-Diverging Mushroom-Forming Fungi Provides Insights into the Origins of Lignocellulose Decay Capabilities.</title>
        <authorList>
            <person name="Nagy L.G."/>
            <person name="Riley R."/>
            <person name="Tritt A."/>
            <person name="Adam C."/>
            <person name="Daum C."/>
            <person name="Floudas D."/>
            <person name="Sun H."/>
            <person name="Yadav J.S."/>
            <person name="Pangilinan J."/>
            <person name="Larsson K.H."/>
            <person name="Matsuura K."/>
            <person name="Barry K."/>
            <person name="Labutti K."/>
            <person name="Kuo R."/>
            <person name="Ohm R.A."/>
            <person name="Bhattacharya S.S."/>
            <person name="Shirouzu T."/>
            <person name="Yoshinaga Y."/>
            <person name="Martin F.M."/>
            <person name="Grigoriev I.V."/>
            <person name="Hibbett D.S."/>
        </authorList>
    </citation>
    <scope>NUCLEOTIDE SEQUENCE [LARGE SCALE GENOMIC DNA]</scope>
    <source>
        <strain evidence="2 3">CBS 109695</strain>
    </source>
</reference>
<feature type="compositionally biased region" description="Low complexity" evidence="1">
    <location>
        <begin position="91"/>
        <end position="102"/>
    </location>
</feature>
<feature type="region of interest" description="Disordered" evidence="1">
    <location>
        <begin position="48"/>
        <end position="138"/>
    </location>
</feature>
<keyword evidence="3" id="KW-1185">Reference proteome</keyword>
<protein>
    <submittedName>
        <fullName evidence="2">Uncharacterized protein</fullName>
    </submittedName>
</protein>
<evidence type="ECO:0000313" key="2">
    <source>
        <dbReference type="EMBL" id="KZP29751.1"/>
    </source>
</evidence>
<dbReference type="AlphaFoldDB" id="A0A166SRR8"/>
<sequence length="138" mass="15046">MSSHHTSQNHLHDSAMYNIAGGMYDMRDIIVINNYHISYSAAAVRLDGSDESNHAQAAPSTTQDHEPDGLQSSGSLADGATESAVLLVRHPGSSSPGFFEGGAHIDDRNRRNWRCTRSTKPGGQKQQTQRRKTRMAAV</sequence>
<name>A0A166SRR8_9AGAM</name>
<dbReference type="Proteomes" id="UP000076532">
    <property type="component" value="Unassembled WGS sequence"/>
</dbReference>
<feature type="compositionally biased region" description="Basic residues" evidence="1">
    <location>
        <begin position="128"/>
        <end position="138"/>
    </location>
</feature>
<organism evidence="2 3">
    <name type="scientific">Athelia psychrophila</name>
    <dbReference type="NCBI Taxonomy" id="1759441"/>
    <lineage>
        <taxon>Eukaryota</taxon>
        <taxon>Fungi</taxon>
        <taxon>Dikarya</taxon>
        <taxon>Basidiomycota</taxon>
        <taxon>Agaricomycotina</taxon>
        <taxon>Agaricomycetes</taxon>
        <taxon>Agaricomycetidae</taxon>
        <taxon>Atheliales</taxon>
        <taxon>Atheliaceae</taxon>
        <taxon>Athelia</taxon>
    </lineage>
</organism>